<dbReference type="PANTHER" id="PTHR24035">
    <property type="entry name" value="MULTIPLE EPIDERMAL GROWTH FACTOR-LIKE DOMAINS PROTEIN"/>
    <property type="match status" value="1"/>
</dbReference>
<feature type="disulfide bond" evidence="3">
    <location>
        <begin position="115"/>
        <end position="124"/>
    </location>
</feature>
<protein>
    <recommendedName>
        <fullName evidence="4">EGF-like domain-containing protein</fullName>
    </recommendedName>
</protein>
<dbReference type="PROSITE" id="PS00022">
    <property type="entry name" value="EGF_1"/>
    <property type="match status" value="3"/>
</dbReference>
<dbReference type="Pfam" id="PF23106">
    <property type="entry name" value="EGF_Teneurin"/>
    <property type="match status" value="2"/>
</dbReference>
<dbReference type="PROSITE" id="PS01186">
    <property type="entry name" value="EGF_2"/>
    <property type="match status" value="2"/>
</dbReference>
<dbReference type="Pfam" id="PF07974">
    <property type="entry name" value="EGF_2"/>
    <property type="match status" value="1"/>
</dbReference>
<keyword evidence="1 3" id="KW-0245">EGF-like domain</keyword>
<evidence type="ECO:0000256" key="2">
    <source>
        <dbReference type="ARBA" id="ARBA00023157"/>
    </source>
</evidence>
<feature type="disulfide bond" evidence="3">
    <location>
        <begin position="73"/>
        <end position="82"/>
    </location>
</feature>
<organism>
    <name type="scientific">Branchiostoma floridae</name>
    <name type="common">Florida lancelet</name>
    <name type="synonym">Amphioxus</name>
    <dbReference type="NCBI Taxonomy" id="7739"/>
    <lineage>
        <taxon>Eukaryota</taxon>
        <taxon>Metazoa</taxon>
        <taxon>Chordata</taxon>
        <taxon>Cephalochordata</taxon>
        <taxon>Leptocardii</taxon>
        <taxon>Amphioxiformes</taxon>
        <taxon>Branchiostomatidae</taxon>
        <taxon>Branchiostoma</taxon>
    </lineage>
</organism>
<feature type="domain" description="EGF-like" evidence="4">
    <location>
        <begin position="46"/>
        <end position="83"/>
    </location>
</feature>
<accession>C3Y1U7</accession>
<dbReference type="InParanoid" id="C3Y1U7"/>
<feature type="domain" description="EGF-like" evidence="4">
    <location>
        <begin position="92"/>
        <end position="125"/>
    </location>
</feature>
<reference evidence="5" key="1">
    <citation type="journal article" date="2008" name="Nature">
        <title>The amphioxus genome and the evolution of the chordate karyotype.</title>
        <authorList>
            <consortium name="US DOE Joint Genome Institute (JGI-PGF)"/>
            <person name="Putnam N.H."/>
            <person name="Butts T."/>
            <person name="Ferrier D.E.K."/>
            <person name="Furlong R.F."/>
            <person name="Hellsten U."/>
            <person name="Kawashima T."/>
            <person name="Robinson-Rechavi M."/>
            <person name="Shoguchi E."/>
            <person name="Terry A."/>
            <person name="Yu J.-K."/>
            <person name="Benito-Gutierrez E.L."/>
            <person name="Dubchak I."/>
            <person name="Garcia-Fernandez J."/>
            <person name="Gibson-Brown J.J."/>
            <person name="Grigoriev I.V."/>
            <person name="Horton A.C."/>
            <person name="de Jong P.J."/>
            <person name="Jurka J."/>
            <person name="Kapitonov V.V."/>
            <person name="Kohara Y."/>
            <person name="Kuroki Y."/>
            <person name="Lindquist E."/>
            <person name="Lucas S."/>
            <person name="Osoegawa K."/>
            <person name="Pennacchio L.A."/>
            <person name="Salamov A.A."/>
            <person name="Satou Y."/>
            <person name="Sauka-Spengler T."/>
            <person name="Schmutz J."/>
            <person name="Shin-I T."/>
            <person name="Toyoda A."/>
            <person name="Bronner-Fraser M."/>
            <person name="Fujiyama A."/>
            <person name="Holland L.Z."/>
            <person name="Holland P.W.H."/>
            <person name="Satoh N."/>
            <person name="Rokhsar D.S."/>
        </authorList>
    </citation>
    <scope>NUCLEOTIDE SEQUENCE [LARGE SCALE GENOMIC DNA]</scope>
    <source>
        <strain evidence="5">S238N-H82</strain>
        <tissue evidence="5">Testes</tissue>
    </source>
</reference>
<dbReference type="Gene3D" id="2.10.25.10">
    <property type="entry name" value="Laminin"/>
    <property type="match status" value="2"/>
</dbReference>
<dbReference type="PANTHER" id="PTHR24035:SF109">
    <property type="entry name" value="PROTEIN DRAPER"/>
    <property type="match status" value="1"/>
</dbReference>
<dbReference type="AlphaFoldDB" id="C3Y1U7"/>
<feature type="non-terminal residue" evidence="5">
    <location>
        <position position="190"/>
    </location>
</feature>
<proteinExistence type="predicted"/>
<sequence length="190" mass="19598">MDSGNCKCDPGWAGLGCNSECSEHGVIVEGKCECDYDTGWKGELCDVPGCPGLFGLDCSGRGGCDSATHQCTCNEGWTGAGCELPDCPGSWMGPACEDPCVHGHQEPMDSGNCVCDPGWVGVGCDSDGNCTCHEGYWGTDCSNLCPGGTINTCNSHGTCNPSNGQCECDAAWSETTDCSTCAPGWEGDDC</sequence>
<dbReference type="EMBL" id="GG666480">
    <property type="protein sequence ID" value="EEN65837.1"/>
    <property type="molecule type" value="Genomic_DNA"/>
</dbReference>
<dbReference type="SMART" id="SM00181">
    <property type="entry name" value="EGF"/>
    <property type="match status" value="3"/>
</dbReference>
<dbReference type="PROSITE" id="PS50026">
    <property type="entry name" value="EGF_3"/>
    <property type="match status" value="2"/>
</dbReference>
<keyword evidence="2 3" id="KW-1015">Disulfide bond</keyword>
<gene>
    <name evidence="5" type="ORF">BRAFLDRAFT_219458</name>
</gene>
<comment type="caution">
    <text evidence="3">Lacks conserved residue(s) required for the propagation of feature annotation.</text>
</comment>
<evidence type="ECO:0000259" key="4">
    <source>
        <dbReference type="PROSITE" id="PS50026"/>
    </source>
</evidence>
<dbReference type="InterPro" id="IPR013111">
    <property type="entry name" value="EGF_extracell"/>
</dbReference>
<evidence type="ECO:0000256" key="1">
    <source>
        <dbReference type="ARBA" id="ARBA00022536"/>
    </source>
</evidence>
<dbReference type="InterPro" id="IPR000742">
    <property type="entry name" value="EGF"/>
</dbReference>
<evidence type="ECO:0000313" key="5">
    <source>
        <dbReference type="EMBL" id="EEN65837.1"/>
    </source>
</evidence>
<dbReference type="InterPro" id="IPR052108">
    <property type="entry name" value="MEGF/SIB"/>
</dbReference>
<evidence type="ECO:0000256" key="3">
    <source>
        <dbReference type="PROSITE-ProRule" id="PRU00076"/>
    </source>
</evidence>
<name>C3Y1U7_BRAFL</name>
<dbReference type="eggNOG" id="KOG1218">
    <property type="taxonomic scope" value="Eukaryota"/>
</dbReference>